<dbReference type="AlphaFoldDB" id="A0A2A6DZ25"/>
<accession>A0A2A6DZ25</accession>
<dbReference type="InterPro" id="IPR010719">
    <property type="entry name" value="MnmM_MeTrfase"/>
</dbReference>
<comment type="caution">
    <text evidence="1">The sequence shown here is derived from an EMBL/GenBank/DDBJ whole genome shotgun (WGS) entry which is preliminary data.</text>
</comment>
<dbReference type="SUPFAM" id="SSF53335">
    <property type="entry name" value="S-adenosyl-L-methionine-dependent methyltransferases"/>
    <property type="match status" value="1"/>
</dbReference>
<reference evidence="1 2" key="1">
    <citation type="submission" date="2016-12" db="EMBL/GenBank/DDBJ databases">
        <title>Candidatus Reconcilibacillus cellulovorans genome.</title>
        <authorList>
            <person name="Kolinko S."/>
            <person name="Wu Y.-W."/>
            <person name="Tachea F."/>
            <person name="Denzel E."/>
            <person name="Hiras J."/>
            <person name="Baecker N."/>
            <person name="Chan L.J."/>
            <person name="Eichorst S.A."/>
            <person name="Frey D."/>
            <person name="Adams P.D."/>
            <person name="Pray T."/>
            <person name="Tanjore D."/>
            <person name="Petzold C.J."/>
            <person name="Gladden J.M."/>
            <person name="Simmons B.A."/>
            <person name="Singer S.W."/>
        </authorList>
    </citation>
    <scope>NUCLEOTIDE SEQUENCE [LARGE SCALE GENOMIC DNA]</scope>
    <source>
        <strain evidence="1">JTherm</strain>
    </source>
</reference>
<proteinExistence type="predicted"/>
<dbReference type="Pfam" id="PF06962">
    <property type="entry name" value="rRNA_methylase"/>
    <property type="match status" value="1"/>
</dbReference>
<dbReference type="InterPro" id="IPR029063">
    <property type="entry name" value="SAM-dependent_MTases_sf"/>
</dbReference>
<dbReference type="Gene3D" id="3.40.50.150">
    <property type="entry name" value="Vaccinia Virus protein VP39"/>
    <property type="match status" value="1"/>
</dbReference>
<keyword evidence="1" id="KW-0489">Methyltransferase</keyword>
<sequence>MGFRSVLHAAHELVAERLHPGGVAVDATVGNGVDTLFLCLRVGRRGTVYGCDIQEEAIERTRRRLAERLSEPPQRLVLVRRSHHELDEIVDARDRGRVSAVMFNLGWLPHGDPSVVTRPETTLPALDAALTLLAPGGVLTVVAYPGHPGGDAEAEAVERWARSLPSDRFEALLYRFCNRADRSPYLIAVEKRKRGLSERSGAS</sequence>
<name>A0A2A6DZ25_9BACL</name>
<dbReference type="PANTHER" id="PTHR35276:SF1">
    <property type="entry name" value="TRNA (MNM(5)S(2)U34)-METHYLTRANSFERASE, CHLOROPLASTIC"/>
    <property type="match status" value="1"/>
</dbReference>
<dbReference type="PANTHER" id="PTHR35276">
    <property type="entry name" value="S-ADENOSYL-L-METHIONINE-DEPENDENT METHYLTRANSFERASES SUPERFAMILY PROTEIN"/>
    <property type="match status" value="1"/>
</dbReference>
<gene>
    <name evidence="1" type="ORF">BLM47_09365</name>
</gene>
<dbReference type="EMBL" id="MOXJ01000021">
    <property type="protein sequence ID" value="PDO10014.1"/>
    <property type="molecule type" value="Genomic_DNA"/>
</dbReference>
<dbReference type="GO" id="GO:0032259">
    <property type="term" value="P:methylation"/>
    <property type="evidence" value="ECO:0007669"/>
    <property type="project" value="UniProtKB-KW"/>
</dbReference>
<keyword evidence="1" id="KW-0808">Transferase</keyword>
<dbReference type="GO" id="GO:0008168">
    <property type="term" value="F:methyltransferase activity"/>
    <property type="evidence" value="ECO:0007669"/>
    <property type="project" value="UniProtKB-KW"/>
</dbReference>
<protein>
    <submittedName>
        <fullName evidence="1">16S rRNA (Cytosine(1402)-N(4))-methyltransferase</fullName>
    </submittedName>
</protein>
<evidence type="ECO:0000313" key="2">
    <source>
        <dbReference type="Proteomes" id="UP000243688"/>
    </source>
</evidence>
<evidence type="ECO:0000313" key="1">
    <source>
        <dbReference type="EMBL" id="PDO10014.1"/>
    </source>
</evidence>
<dbReference type="Proteomes" id="UP000243688">
    <property type="component" value="Unassembled WGS sequence"/>
</dbReference>
<organism evidence="1 2">
    <name type="scientific">Candidatus Reconcilbacillus cellulovorans</name>
    <dbReference type="NCBI Taxonomy" id="1906605"/>
    <lineage>
        <taxon>Bacteria</taxon>
        <taxon>Bacillati</taxon>
        <taxon>Bacillota</taxon>
        <taxon>Bacilli</taxon>
        <taxon>Bacillales</taxon>
        <taxon>Paenibacillaceae</taxon>
        <taxon>Candidatus Reconcilbacillus</taxon>
    </lineage>
</organism>